<dbReference type="InterPro" id="IPR005303">
    <property type="entry name" value="MOCOS_middle"/>
</dbReference>
<dbReference type="Proteomes" id="UP000035680">
    <property type="component" value="Unassembled WGS sequence"/>
</dbReference>
<name>A0A0K0FTW6_STRVS</name>
<evidence type="ECO:0000259" key="2">
    <source>
        <dbReference type="PROSITE" id="PS51340"/>
    </source>
</evidence>
<keyword evidence="3" id="KW-1185">Reference proteome</keyword>
<dbReference type="Pfam" id="PF03473">
    <property type="entry name" value="MOSC"/>
    <property type="match status" value="1"/>
</dbReference>
<feature type="domain" description="MOSC" evidence="2">
    <location>
        <begin position="197"/>
        <end position="349"/>
    </location>
</feature>
<dbReference type="PANTHER" id="PTHR14237:SF19">
    <property type="entry name" value="MITOCHONDRIAL AMIDOXIME REDUCING COMPONENT 1"/>
    <property type="match status" value="1"/>
</dbReference>
<dbReference type="WBParaSite" id="SVE_1577800.1">
    <property type="protein sequence ID" value="SVE_1577800.1"/>
    <property type="gene ID" value="SVE_1577800"/>
</dbReference>
<dbReference type="GO" id="GO:0030170">
    <property type="term" value="F:pyridoxal phosphate binding"/>
    <property type="evidence" value="ECO:0007669"/>
    <property type="project" value="InterPro"/>
</dbReference>
<reference evidence="4" key="2">
    <citation type="submission" date="2015-08" db="UniProtKB">
        <authorList>
            <consortium name="WormBaseParasite"/>
        </authorList>
    </citation>
    <scope>IDENTIFICATION</scope>
</reference>
<proteinExistence type="predicted"/>
<dbReference type="PANTHER" id="PTHR14237">
    <property type="entry name" value="MOLYBDOPTERIN COFACTOR SULFURASE MOSC"/>
    <property type="match status" value="1"/>
</dbReference>
<dbReference type="SUPFAM" id="SSF50800">
    <property type="entry name" value="PK beta-barrel domain-like"/>
    <property type="match status" value="1"/>
</dbReference>
<dbReference type="InterPro" id="IPR005302">
    <property type="entry name" value="MoCF_Sase_C"/>
</dbReference>
<evidence type="ECO:0000256" key="1">
    <source>
        <dbReference type="SAM" id="Phobius"/>
    </source>
</evidence>
<dbReference type="PROSITE" id="PS51340">
    <property type="entry name" value="MOSC"/>
    <property type="match status" value="1"/>
</dbReference>
<dbReference type="Pfam" id="PF03476">
    <property type="entry name" value="MOSC_N"/>
    <property type="match status" value="1"/>
</dbReference>
<keyword evidence="1" id="KW-0812">Transmembrane</keyword>
<dbReference type="GO" id="GO:0003824">
    <property type="term" value="F:catalytic activity"/>
    <property type="evidence" value="ECO:0007669"/>
    <property type="project" value="InterPro"/>
</dbReference>
<dbReference type="SUPFAM" id="SSF141673">
    <property type="entry name" value="MOSC N-terminal domain-like"/>
    <property type="match status" value="1"/>
</dbReference>
<dbReference type="GO" id="GO:0030151">
    <property type="term" value="F:molybdenum ion binding"/>
    <property type="evidence" value="ECO:0007669"/>
    <property type="project" value="InterPro"/>
</dbReference>
<keyword evidence="1" id="KW-0472">Membrane</keyword>
<evidence type="ECO:0000313" key="4">
    <source>
        <dbReference type="WBParaSite" id="SVE_1577800.1"/>
    </source>
</evidence>
<dbReference type="InterPro" id="IPR011037">
    <property type="entry name" value="Pyrv_Knase-like_insert_dom_sf"/>
</dbReference>
<organism evidence="3 4">
    <name type="scientific">Strongyloides venezuelensis</name>
    <name type="common">Threadworm</name>
    <dbReference type="NCBI Taxonomy" id="75913"/>
    <lineage>
        <taxon>Eukaryota</taxon>
        <taxon>Metazoa</taxon>
        <taxon>Ecdysozoa</taxon>
        <taxon>Nematoda</taxon>
        <taxon>Chromadorea</taxon>
        <taxon>Rhabditida</taxon>
        <taxon>Tylenchina</taxon>
        <taxon>Panagrolaimomorpha</taxon>
        <taxon>Strongyloidoidea</taxon>
        <taxon>Strongyloididae</taxon>
        <taxon>Strongyloides</taxon>
    </lineage>
</organism>
<keyword evidence="1" id="KW-1133">Transmembrane helix</keyword>
<evidence type="ECO:0000313" key="3">
    <source>
        <dbReference type="Proteomes" id="UP000035680"/>
    </source>
</evidence>
<dbReference type="STRING" id="75913.A0A0K0FTW6"/>
<sequence>MNVYLNLHIPTITLCLASLLGVASFYFLKKNRTDDDDDENVKELEFVKVGKIEKLFIYPVKSMKGISVPYIECGKTGGSYKYMRDRSFMVVDRKTSLYIGAKKERKLTLIEPSLNYDSVTSSYILTLNCDNNKTFVTVNLNNVVRERNILTANVFNDGICEGYDCGDEVSVFIKDVLGSSADLRLMYHSEALFRQRHSVVGPEYCNVSVSKGPHEIKYQDDAPYNILTEESLVDLNKRLNSNGQMVIERFRPSIVVSGTKPYDEDYWRYVKIGSCILDLLKPCTRCIQTTIDPTTGEKHPNNEPLRELRKYRLTTGRIEKQYGKSPVFGMHVGIRNGGIIKVGDDVNVVYKKIQY</sequence>
<feature type="transmembrane region" description="Helical" evidence="1">
    <location>
        <begin position="6"/>
        <end position="28"/>
    </location>
</feature>
<reference evidence="3" key="1">
    <citation type="submission" date="2014-07" db="EMBL/GenBank/DDBJ databases">
        <authorList>
            <person name="Martin A.A"/>
            <person name="De Silva N."/>
        </authorList>
    </citation>
    <scope>NUCLEOTIDE SEQUENCE</scope>
</reference>
<dbReference type="AlphaFoldDB" id="A0A0K0FTW6"/>
<protein>
    <submittedName>
        <fullName evidence="4">MOSC domain-containing protein</fullName>
    </submittedName>
</protein>
<accession>A0A0K0FTW6</accession>